<name>A0A411CU65_9CAUD</name>
<evidence type="ECO:0000313" key="1">
    <source>
        <dbReference type="EMBL" id="QAY17424.1"/>
    </source>
</evidence>
<gene>
    <name evidence="1" type="primary">76</name>
    <name evidence="1" type="ORF">SEA_IDYN_76</name>
</gene>
<sequence length="251" mass="27860">MLINTPHGVTATVDARTTYAYGSRTATGTLRTATVTYRSGYGHPVPVALDAIAGDEWTPSAHPAGWDTPPTHVDTCEVSRYLTSAGAQRVRGELLNRARRAQSATWDFTPGRIYTGPRVSALTVRTNRVCVVWDRRDLMWWEDVTTDDAPVYLTHRDGVREIADVRQYLDDRRRWIHGTDDAVQLDADTDTGIVRLFGRTVADVVRCLDCGRAWDDAHASSSTPAPAARCPFEYDHGRPAAQRAYPFGGER</sequence>
<evidence type="ECO:0000313" key="2">
    <source>
        <dbReference type="Proteomes" id="UP000289329"/>
    </source>
</evidence>
<dbReference type="Proteomes" id="UP000289329">
    <property type="component" value="Segment"/>
</dbReference>
<protein>
    <submittedName>
        <fullName evidence="1">Uncharacterized protein</fullName>
    </submittedName>
</protein>
<reference evidence="1 2" key="1">
    <citation type="submission" date="2019-01" db="EMBL/GenBank/DDBJ databases">
        <authorList>
            <person name="Gales J.M."/>
            <person name="Amanuel B.M."/>
            <person name="Anspach C.J."/>
            <person name="Chiquito R.J."/>
            <person name="Hall J.T."/>
            <person name="Hotaki K."/>
            <person name="Lozano B."/>
            <person name="Aloor H.L."/>
            <person name="Leadon S.A."/>
            <person name="Fogarty M.P."/>
            <person name="Washington J.M."/>
            <person name="Garlena R.A."/>
            <person name="Russell D.A."/>
            <person name="Pope W.H."/>
            <person name="Jacobs-Sera D."/>
            <person name="Hatfull G.F."/>
        </authorList>
    </citation>
    <scope>NUCLEOTIDE SEQUENCE [LARGE SCALE GENOMIC DNA]</scope>
</reference>
<dbReference type="KEGG" id="vg:65119004"/>
<proteinExistence type="predicted"/>
<dbReference type="EMBL" id="MK433272">
    <property type="protein sequence ID" value="QAY17424.1"/>
    <property type="molecule type" value="Genomic_DNA"/>
</dbReference>
<dbReference type="RefSeq" id="YP_010101292.1">
    <property type="nucleotide sequence ID" value="NC_055789.1"/>
</dbReference>
<organism evidence="1 2">
    <name type="scientific">Gordonia phage IDyn</name>
    <dbReference type="NCBI Taxonomy" id="2510506"/>
    <lineage>
        <taxon>Viruses</taxon>
        <taxon>Duplodnaviria</taxon>
        <taxon>Heunggongvirae</taxon>
        <taxon>Uroviricota</taxon>
        <taxon>Caudoviricetes</taxon>
        <taxon>Zierdtviridae</taxon>
        <taxon>Emilbogenvirinae</taxon>
        <taxon>Sukkupivirus</taxon>
        <taxon>Sukkupivirus idyn</taxon>
    </lineage>
</organism>
<dbReference type="GeneID" id="65119004"/>
<keyword evidence="2" id="KW-1185">Reference proteome</keyword>
<accession>A0A411CU65</accession>